<dbReference type="Proteomes" id="UP000006222">
    <property type="component" value="Unassembled WGS sequence"/>
</dbReference>
<organism evidence="2 3">
    <name type="scientific">Rhodopirellula baltica WH47</name>
    <dbReference type="NCBI Taxonomy" id="991778"/>
    <lineage>
        <taxon>Bacteria</taxon>
        <taxon>Pseudomonadati</taxon>
        <taxon>Planctomycetota</taxon>
        <taxon>Planctomycetia</taxon>
        <taxon>Pirellulales</taxon>
        <taxon>Pirellulaceae</taxon>
        <taxon>Rhodopirellula</taxon>
    </lineage>
</organism>
<feature type="compositionally biased region" description="Polar residues" evidence="1">
    <location>
        <begin position="69"/>
        <end position="82"/>
    </location>
</feature>
<feature type="region of interest" description="Disordered" evidence="1">
    <location>
        <begin position="1"/>
        <end position="27"/>
    </location>
</feature>
<gene>
    <name evidence="2" type="ORF">RBWH47_03616</name>
</gene>
<reference evidence="2 3" key="1">
    <citation type="journal article" date="2013" name="Mar. Genomics">
        <title>Expression of sulfatases in Rhodopirellula baltica and the diversity of sulfatases in the genus Rhodopirellula.</title>
        <authorList>
            <person name="Wegner C.E."/>
            <person name="Richter-Heitmann T."/>
            <person name="Klindworth A."/>
            <person name="Klockow C."/>
            <person name="Richter M."/>
            <person name="Achstetter T."/>
            <person name="Glockner F.O."/>
            <person name="Harder J."/>
        </authorList>
    </citation>
    <scope>NUCLEOTIDE SEQUENCE [LARGE SCALE GENOMIC DNA]</scope>
    <source>
        <strain evidence="2 3">WH47</strain>
    </source>
</reference>
<accession>F2AXY2</accession>
<comment type="caution">
    <text evidence="2">The sequence shown here is derived from an EMBL/GenBank/DDBJ whole genome shotgun (WGS) entry which is preliminary data.</text>
</comment>
<name>F2AXY2_RHOBT</name>
<feature type="region of interest" description="Disordered" evidence="1">
    <location>
        <begin position="52"/>
        <end position="82"/>
    </location>
</feature>
<evidence type="ECO:0000313" key="2">
    <source>
        <dbReference type="EMBL" id="EGF25487.1"/>
    </source>
</evidence>
<feature type="compositionally biased region" description="Basic residues" evidence="1">
    <location>
        <begin position="55"/>
        <end position="68"/>
    </location>
</feature>
<protein>
    <submittedName>
        <fullName evidence="2">Uncharacterized protein</fullName>
    </submittedName>
</protein>
<proteinExistence type="predicted"/>
<dbReference type="EMBL" id="AFAR01000228">
    <property type="protein sequence ID" value="EGF25487.1"/>
    <property type="molecule type" value="Genomic_DNA"/>
</dbReference>
<dbReference type="AlphaFoldDB" id="F2AXY2"/>
<evidence type="ECO:0000256" key="1">
    <source>
        <dbReference type="SAM" id="MobiDB-lite"/>
    </source>
</evidence>
<evidence type="ECO:0000313" key="3">
    <source>
        <dbReference type="Proteomes" id="UP000006222"/>
    </source>
</evidence>
<sequence>MHSAALTHSHPQTPHPSRRRELINPSRPILGLANRTMDFQVRRIQKRSLLDAGARHRQNGQHKWKRSRSLQQLDPSMTWMTK</sequence>